<dbReference type="AlphaFoldDB" id="A0AAE0DZU1"/>
<sequence length="161" mass="16566">MSYQTRMKAMQGCLECSQSARSGRALPSALASNLAAALQSCRSPTGVLRVRTFLIIKLSNFVVVVAADLALEADAVVAANVAVIAEAVVAVDVVVVAVGDVVVCVVAVGVGVAEVADAADAAVVVFIKVLISDPRSLSCALPCTILVPYINTSLHQNFIKL</sequence>
<reference evidence="1" key="1">
    <citation type="journal article" date="2023" name="Plant J.">
        <title>Genome sequences and population genomics provide insights into the demographic history, inbreeding, and mutation load of two 'living fossil' tree species of Dipteronia.</title>
        <authorList>
            <person name="Feng Y."/>
            <person name="Comes H.P."/>
            <person name="Chen J."/>
            <person name="Zhu S."/>
            <person name="Lu R."/>
            <person name="Zhang X."/>
            <person name="Li P."/>
            <person name="Qiu J."/>
            <person name="Olsen K.M."/>
            <person name="Qiu Y."/>
        </authorList>
    </citation>
    <scope>NUCLEOTIDE SEQUENCE</scope>
    <source>
        <strain evidence="1">NBL</strain>
    </source>
</reference>
<protein>
    <submittedName>
        <fullName evidence="1">Uncharacterized protein</fullName>
    </submittedName>
</protein>
<evidence type="ECO:0000313" key="2">
    <source>
        <dbReference type="Proteomes" id="UP001281410"/>
    </source>
</evidence>
<dbReference type="EMBL" id="JANJYJ010000007">
    <property type="protein sequence ID" value="KAK3199058.1"/>
    <property type="molecule type" value="Genomic_DNA"/>
</dbReference>
<comment type="caution">
    <text evidence="1">The sequence shown here is derived from an EMBL/GenBank/DDBJ whole genome shotgun (WGS) entry which is preliminary data.</text>
</comment>
<name>A0AAE0DZU1_9ROSI</name>
<organism evidence="1 2">
    <name type="scientific">Dipteronia sinensis</name>
    <dbReference type="NCBI Taxonomy" id="43782"/>
    <lineage>
        <taxon>Eukaryota</taxon>
        <taxon>Viridiplantae</taxon>
        <taxon>Streptophyta</taxon>
        <taxon>Embryophyta</taxon>
        <taxon>Tracheophyta</taxon>
        <taxon>Spermatophyta</taxon>
        <taxon>Magnoliopsida</taxon>
        <taxon>eudicotyledons</taxon>
        <taxon>Gunneridae</taxon>
        <taxon>Pentapetalae</taxon>
        <taxon>rosids</taxon>
        <taxon>malvids</taxon>
        <taxon>Sapindales</taxon>
        <taxon>Sapindaceae</taxon>
        <taxon>Hippocastanoideae</taxon>
        <taxon>Acereae</taxon>
        <taxon>Dipteronia</taxon>
    </lineage>
</organism>
<gene>
    <name evidence="1" type="ORF">Dsin_022473</name>
</gene>
<accession>A0AAE0DZU1</accession>
<dbReference type="Proteomes" id="UP001281410">
    <property type="component" value="Unassembled WGS sequence"/>
</dbReference>
<evidence type="ECO:0000313" key="1">
    <source>
        <dbReference type="EMBL" id="KAK3199058.1"/>
    </source>
</evidence>
<keyword evidence="2" id="KW-1185">Reference proteome</keyword>
<proteinExistence type="predicted"/>